<comment type="subcellular location">
    <subcellularLocation>
        <location evidence="2 20">Nucleus</location>
    </subcellularLocation>
</comment>
<evidence type="ECO:0000256" key="18">
    <source>
        <dbReference type="ARBA" id="ARBA00049244"/>
    </source>
</evidence>
<evidence type="ECO:0000256" key="1">
    <source>
        <dbReference type="ARBA" id="ARBA00001966"/>
    </source>
</evidence>
<dbReference type="PROSITE" id="PS00116">
    <property type="entry name" value="DNA_POLYMERASE_B"/>
    <property type="match status" value="1"/>
</dbReference>
<reference evidence="27" key="1">
    <citation type="journal article" date="2020" name="Stud. Mycol.">
        <title>101 Dothideomycetes genomes: a test case for predicting lifestyles and emergence of pathogens.</title>
        <authorList>
            <person name="Haridas S."/>
            <person name="Albert R."/>
            <person name="Binder M."/>
            <person name="Bloem J."/>
            <person name="Labutti K."/>
            <person name="Salamov A."/>
            <person name="Andreopoulos B."/>
            <person name="Baker S."/>
            <person name="Barry K."/>
            <person name="Bills G."/>
            <person name="Bluhm B."/>
            <person name="Cannon C."/>
            <person name="Castanera R."/>
            <person name="Culley D."/>
            <person name="Daum C."/>
            <person name="Ezra D."/>
            <person name="Gonzalez J."/>
            <person name="Henrissat B."/>
            <person name="Kuo A."/>
            <person name="Liang C."/>
            <person name="Lipzen A."/>
            <person name="Lutzoni F."/>
            <person name="Magnuson J."/>
            <person name="Mondo S."/>
            <person name="Nolan M."/>
            <person name="Ohm R."/>
            <person name="Pangilinan J."/>
            <person name="Park H.-J."/>
            <person name="Ramirez L."/>
            <person name="Alfaro M."/>
            <person name="Sun H."/>
            <person name="Tritt A."/>
            <person name="Yoshinaga Y."/>
            <person name="Zwiers L.-H."/>
            <person name="Turgeon B."/>
            <person name="Goodwin S."/>
            <person name="Spatafora J."/>
            <person name="Crous P."/>
            <person name="Grigoriev I."/>
        </authorList>
    </citation>
    <scope>NUCLEOTIDE SEQUENCE</scope>
    <source>
        <strain evidence="27">CBS 480.64</strain>
    </source>
</reference>
<feature type="region of interest" description="Disordered" evidence="21">
    <location>
        <begin position="497"/>
        <end position="529"/>
    </location>
</feature>
<keyword evidence="10 20" id="KW-0863">Zinc-finger</keyword>
<comment type="cofactor">
    <cofactor evidence="1 20">
        <name>[4Fe-4S] cluster</name>
        <dbReference type="ChEBI" id="CHEBI:49883"/>
    </cofactor>
</comment>
<dbReference type="InterPro" id="IPR006134">
    <property type="entry name" value="DNA-dir_DNA_pol_B_multi_dom"/>
</dbReference>
<dbReference type="SUPFAM" id="SSF53098">
    <property type="entry name" value="Ribonuclease H-like"/>
    <property type="match status" value="1"/>
</dbReference>
<protein>
    <recommendedName>
        <fullName evidence="20">DNA polymerase</fullName>
        <ecNumber evidence="20">2.7.7.7</ecNumber>
    </recommendedName>
</protein>
<dbReference type="CDD" id="cd05778">
    <property type="entry name" value="DNA_polB_zeta_exo"/>
    <property type="match status" value="1"/>
</dbReference>
<dbReference type="FunFam" id="1.10.132.60:FF:000007">
    <property type="entry name" value="DNA polymerase"/>
    <property type="match status" value="1"/>
</dbReference>
<dbReference type="GO" id="GO:0003677">
    <property type="term" value="F:DNA binding"/>
    <property type="evidence" value="ECO:0007669"/>
    <property type="project" value="UniProtKB-KW"/>
</dbReference>
<keyword evidence="8 20" id="KW-0479">Metal-binding</keyword>
<dbReference type="InterPro" id="IPR056435">
    <property type="entry name" value="DPOD/Z_N"/>
</dbReference>
<gene>
    <name evidence="27" type="ORF">K470DRAFT_256873</name>
</gene>
<dbReference type="InterPro" id="IPR030559">
    <property type="entry name" value="PolZ_Rev3"/>
</dbReference>
<evidence type="ECO:0000256" key="19">
    <source>
        <dbReference type="ARBA" id="ARBA00066055"/>
    </source>
</evidence>
<dbReference type="FunFam" id="3.30.420.10:FF:000024">
    <property type="entry name" value="DNA polymerase zeta catalytic subunit"/>
    <property type="match status" value="1"/>
</dbReference>
<dbReference type="InterPro" id="IPR006133">
    <property type="entry name" value="DNA-dir_DNA_pol_B_exonuc"/>
</dbReference>
<dbReference type="InterPro" id="IPR006172">
    <property type="entry name" value="DNA-dir_DNA_pol_B"/>
</dbReference>
<evidence type="ECO:0000259" key="26">
    <source>
        <dbReference type="Pfam" id="PF24065"/>
    </source>
</evidence>
<dbReference type="InterPro" id="IPR012337">
    <property type="entry name" value="RNaseH-like_sf"/>
</dbReference>
<keyword evidence="6 20" id="KW-0548">Nucleotidyltransferase</keyword>
<dbReference type="GO" id="GO:0000166">
    <property type="term" value="F:nucleotide binding"/>
    <property type="evidence" value="ECO:0007669"/>
    <property type="project" value="InterPro"/>
</dbReference>
<dbReference type="Gene3D" id="3.90.1600.10">
    <property type="entry name" value="Palm domain of DNA polymerase"/>
    <property type="match status" value="1"/>
</dbReference>
<feature type="compositionally biased region" description="Basic and acidic residues" evidence="21">
    <location>
        <begin position="446"/>
        <end position="455"/>
    </location>
</feature>
<accession>A0A6A7C2J4</accession>
<dbReference type="GO" id="GO:0051539">
    <property type="term" value="F:4 iron, 4 sulfur cluster binding"/>
    <property type="evidence" value="ECO:0007669"/>
    <property type="project" value="UniProtKB-KW"/>
</dbReference>
<dbReference type="PANTHER" id="PTHR45812:SF1">
    <property type="entry name" value="DNA POLYMERASE ZETA CATALYTIC SUBUNIT"/>
    <property type="match status" value="1"/>
</dbReference>
<evidence type="ECO:0000256" key="15">
    <source>
        <dbReference type="ARBA" id="ARBA00023125"/>
    </source>
</evidence>
<dbReference type="GO" id="GO:0000724">
    <property type="term" value="P:double-strand break repair via homologous recombination"/>
    <property type="evidence" value="ECO:0007669"/>
    <property type="project" value="TreeGrafter"/>
</dbReference>
<evidence type="ECO:0000256" key="14">
    <source>
        <dbReference type="ARBA" id="ARBA00023014"/>
    </source>
</evidence>
<dbReference type="GO" id="GO:0008270">
    <property type="term" value="F:zinc ion binding"/>
    <property type="evidence" value="ECO:0007669"/>
    <property type="project" value="UniProtKB-KW"/>
</dbReference>
<evidence type="ECO:0000313" key="28">
    <source>
        <dbReference type="Proteomes" id="UP000799421"/>
    </source>
</evidence>
<evidence type="ECO:0000256" key="12">
    <source>
        <dbReference type="ARBA" id="ARBA00022932"/>
    </source>
</evidence>
<evidence type="ECO:0000256" key="3">
    <source>
        <dbReference type="ARBA" id="ARBA00005755"/>
    </source>
</evidence>
<feature type="region of interest" description="Disordered" evidence="21">
    <location>
        <begin position="736"/>
        <end position="771"/>
    </location>
</feature>
<keyword evidence="11 20" id="KW-0862">Zinc</keyword>
<organism evidence="27 28">
    <name type="scientific">Piedraia hortae CBS 480.64</name>
    <dbReference type="NCBI Taxonomy" id="1314780"/>
    <lineage>
        <taxon>Eukaryota</taxon>
        <taxon>Fungi</taxon>
        <taxon>Dikarya</taxon>
        <taxon>Ascomycota</taxon>
        <taxon>Pezizomycotina</taxon>
        <taxon>Dothideomycetes</taxon>
        <taxon>Dothideomycetidae</taxon>
        <taxon>Capnodiales</taxon>
        <taxon>Piedraiaceae</taxon>
        <taxon>Piedraia</taxon>
    </lineage>
</organism>
<comment type="catalytic activity">
    <reaction evidence="18 20">
        <text>DNA(n) + a 2'-deoxyribonucleoside 5'-triphosphate = DNA(n+1) + diphosphate</text>
        <dbReference type="Rhea" id="RHEA:22508"/>
        <dbReference type="Rhea" id="RHEA-COMP:17339"/>
        <dbReference type="Rhea" id="RHEA-COMP:17340"/>
        <dbReference type="ChEBI" id="CHEBI:33019"/>
        <dbReference type="ChEBI" id="CHEBI:61560"/>
        <dbReference type="ChEBI" id="CHEBI:173112"/>
        <dbReference type="EC" id="2.7.7.7"/>
    </reaction>
</comment>
<dbReference type="Gene3D" id="1.10.132.60">
    <property type="entry name" value="DNA polymerase family B, C-terminal domain"/>
    <property type="match status" value="1"/>
</dbReference>
<sequence length="1612" mass="183656">MGERQQEPFRVRLNCVDHCQCAPTVLDPPLWGVQATAQQAKLPQVPIIRVFGSTETGQKVCVHIHGAFPYLYVPYLESLEPDVVERYISTFRASIDHALALSYRRNPHSSNPRESTYVAHISLVKGVPFFGYNVGYRSFLKIYLLNPLHMTRFADLLQQGVVMKQIFQPYEAHMQYILQWMCDYNLYGCDYIETNTPSFRAPIPDWAEIHMTHRWHNGSISQNCILDADRFPRMSHCQLELDIRVEDILNRHAVQPRELHQSFVERLSSQKNLPPEKKLVHSMAGLWKDETRRRKRRMGLSDSASSPFAPEVLVSMSANPRSEHYGDWIHEAEFREMVDQLAQQECAARGDTDITFGAFERQLNPHDGIPTMLESVEDFYYKHISGNWNVNSGTDGTASQPQSAGNTQEIPGVALVDVSNISELYEDAECESDEDTARAKALSQMRDTEVEKVVEQDAELQQAHPDQPSVSPDLPARVRSKSELHRSSLFRVRDIVQPKAPHRIKDSDSKMQLPDGLRRGDSPPPSTQIAPLLQQATRNMSQLPSVVDPIYGERSQYSPRVDMQKDANSFNQPSVDGIPDGQSSNSYTSLFSKSANSSFIRRKQPLMSHMKLEQFAKTYGRSAHNLYLFTIAPPTRSEVRDSIDPQVIYEDAYYSNEMDVPERPREYGGQEFRLASNTVPYLQPFDKFGGVRLGRVTVDRFKVELEEQQRSRQCSLRSWKLAKHPPTALEVQGWVDAERRPKKRQQSNIRTPKRRDVSQIEGPTQKGSFGCKYTQRKTSTSIQHVTGYMSTMSLEVHVNTRGEFAPDPEKDEISMVVWYLSDEQIVQDQAFGGIVLLDGEGTLTKKVQKAVGTSIDVHAEDEELELINWIVHIVRSYDPDVLTGYEVHNSSWGYLIERARIQYEYKLPDELSRMKSKSHGRFGKDADRWGFTHTSAVTITGRHTINIWRALQGELALLQYTLENVTFQLLHRRIPRYSFATLTTWWQGSSPRDLFKVIDYFVSRTKLDLELLEANEFIARTSEQARLLGVDFFSVTSRGSQFKVESLMFRIAKPESFALVSPSRKQVGGQNALECLPLIMEPQSAFYTSPVLVLDFQSLYPSIMIAYNYCYSTCLGRVVPWRGTNKLGFTNFERAPGLLELVKDSLNIAPNGIMFVKPSVRKSLLAKMLGEILETRVMVKSGMKVDRDDKVLQRLLNNRQLALKLIANVTYGYTSASFSGRMPCSEIADSIVQTGRETLEKAIALIHATERWGAEVVYGDTDSLFVHLNGRTREEAFRIGEEMAKTITETNPRPMKLKIEKVYHPCILLTKKRYVGFKYESLDQKEPVFDAKGIETVRRDGTPAEQKIEEAALKILFRTSDLSQVKHYFQSQCTKIKSGSIGVQDFCFAKSVKLGTYADKGPPPPGALIATRKMLRDPRAEPQYGERVPYVVIAGAPGSRLWERCVEPERLVYDEHAELDAEYYITKNLIPPLERIFNLVGANVRQWYEEMPKVQRIRAVGGKKTMEAYMGSSHCVACRRRVEGALPLCSDCEAKKQDTMYALLMKLVKMERRVRETHMVCRNCAGFAPGEPVKCESKDCAIFYSRIKADTKLRVAKEGDVSRMLSRLELEW</sequence>
<feature type="region of interest" description="Disordered" evidence="21">
    <location>
        <begin position="566"/>
        <end position="587"/>
    </location>
</feature>
<keyword evidence="17 20" id="KW-0539">Nucleus</keyword>
<keyword evidence="12 20" id="KW-0239">DNA-directed DNA polymerase</keyword>
<dbReference type="Pfam" id="PF03104">
    <property type="entry name" value="DNA_pol_B_exo1"/>
    <property type="match status" value="1"/>
</dbReference>
<evidence type="ECO:0000256" key="20">
    <source>
        <dbReference type="RuleBase" id="RU000442"/>
    </source>
</evidence>
<feature type="domain" description="C4-type zinc-finger of DNA polymerase delta" evidence="24">
    <location>
        <begin position="1515"/>
        <end position="1586"/>
    </location>
</feature>
<comment type="subunit">
    <text evidence="19">Forms DNA polymerase zeta with REV7.</text>
</comment>
<dbReference type="InterPro" id="IPR017964">
    <property type="entry name" value="DNA-dir_DNA_pol_B_CS"/>
</dbReference>
<keyword evidence="16" id="KW-0234">DNA repair</keyword>
<evidence type="ECO:0000256" key="8">
    <source>
        <dbReference type="ARBA" id="ARBA00022723"/>
    </source>
</evidence>
<dbReference type="Gene3D" id="1.10.287.690">
    <property type="entry name" value="Helix hairpin bin"/>
    <property type="match status" value="1"/>
</dbReference>
<evidence type="ECO:0000256" key="9">
    <source>
        <dbReference type="ARBA" id="ARBA00022763"/>
    </source>
</evidence>
<comment type="similarity">
    <text evidence="3 20">Belongs to the DNA polymerase type-B family.</text>
</comment>
<evidence type="ECO:0000256" key="10">
    <source>
        <dbReference type="ARBA" id="ARBA00022771"/>
    </source>
</evidence>
<dbReference type="Pfam" id="PF24055">
    <property type="entry name" value="POL3_N"/>
    <property type="match status" value="1"/>
</dbReference>
<dbReference type="EMBL" id="MU005972">
    <property type="protein sequence ID" value="KAF2861492.1"/>
    <property type="molecule type" value="Genomic_DNA"/>
</dbReference>
<keyword evidence="14 20" id="KW-0411">Iron-sulfur</keyword>
<proteinExistence type="inferred from homology"/>
<evidence type="ECO:0000313" key="27">
    <source>
        <dbReference type="EMBL" id="KAF2861492.1"/>
    </source>
</evidence>
<dbReference type="FunFam" id="1.10.287.690:FF:000002">
    <property type="entry name" value="DNA polymerase zeta"/>
    <property type="match status" value="1"/>
</dbReference>
<dbReference type="CDD" id="cd05534">
    <property type="entry name" value="POLBc_zeta"/>
    <property type="match status" value="1"/>
</dbReference>
<keyword evidence="7 20" id="KW-0235">DNA replication</keyword>
<dbReference type="InterPro" id="IPR025687">
    <property type="entry name" value="Znf-C4pol"/>
</dbReference>
<feature type="domain" description="DNA polymerase zeta catalytic subunit N-terminal" evidence="26">
    <location>
        <begin position="9"/>
        <end position="65"/>
    </location>
</feature>
<evidence type="ECO:0000259" key="25">
    <source>
        <dbReference type="Pfam" id="PF24055"/>
    </source>
</evidence>
<dbReference type="PRINTS" id="PR00106">
    <property type="entry name" value="DNAPOLB"/>
</dbReference>
<dbReference type="Gene3D" id="3.30.420.10">
    <property type="entry name" value="Ribonuclease H-like superfamily/Ribonuclease H"/>
    <property type="match status" value="1"/>
</dbReference>
<name>A0A6A7C2J4_9PEZI</name>
<dbReference type="InterPro" id="IPR023211">
    <property type="entry name" value="DNA_pol_palm_dom_sf"/>
</dbReference>
<keyword evidence="15 20" id="KW-0238">DNA-binding</keyword>
<feature type="domain" description="DNA polymerase delta/zeta catalytic subunit N-terminal" evidence="25">
    <location>
        <begin position="66"/>
        <end position="150"/>
    </location>
</feature>
<evidence type="ECO:0000256" key="2">
    <source>
        <dbReference type="ARBA" id="ARBA00004123"/>
    </source>
</evidence>
<evidence type="ECO:0000256" key="17">
    <source>
        <dbReference type="ARBA" id="ARBA00023242"/>
    </source>
</evidence>
<dbReference type="GO" id="GO:0003887">
    <property type="term" value="F:DNA-directed DNA polymerase activity"/>
    <property type="evidence" value="ECO:0007669"/>
    <property type="project" value="UniProtKB-KW"/>
</dbReference>
<dbReference type="Pfam" id="PF14260">
    <property type="entry name" value="zf-C4pol"/>
    <property type="match status" value="1"/>
</dbReference>
<dbReference type="InterPro" id="IPR036397">
    <property type="entry name" value="RNaseH_sf"/>
</dbReference>
<keyword evidence="4 20" id="KW-0004">4Fe-4S</keyword>
<keyword evidence="28" id="KW-1185">Reference proteome</keyword>
<dbReference type="GO" id="GO:0042276">
    <property type="term" value="P:error-prone translesion synthesis"/>
    <property type="evidence" value="ECO:0007669"/>
    <property type="project" value="TreeGrafter"/>
</dbReference>
<dbReference type="SMART" id="SM00486">
    <property type="entry name" value="POLBc"/>
    <property type="match status" value="1"/>
</dbReference>
<dbReference type="InterPro" id="IPR043502">
    <property type="entry name" value="DNA/RNA_pol_sf"/>
</dbReference>
<evidence type="ECO:0000259" key="22">
    <source>
        <dbReference type="Pfam" id="PF00136"/>
    </source>
</evidence>
<evidence type="ECO:0000256" key="11">
    <source>
        <dbReference type="ARBA" id="ARBA00022833"/>
    </source>
</evidence>
<dbReference type="GO" id="GO:0006260">
    <property type="term" value="P:DNA replication"/>
    <property type="evidence" value="ECO:0007669"/>
    <property type="project" value="UniProtKB-KW"/>
</dbReference>
<evidence type="ECO:0000256" key="5">
    <source>
        <dbReference type="ARBA" id="ARBA00022679"/>
    </source>
</evidence>
<dbReference type="FunFam" id="3.30.342.10:FF:000018">
    <property type="entry name" value="DNA polymerase"/>
    <property type="match status" value="1"/>
</dbReference>
<dbReference type="Pfam" id="PF00136">
    <property type="entry name" value="DNA_pol_B"/>
    <property type="match status" value="1"/>
</dbReference>
<evidence type="ECO:0000256" key="6">
    <source>
        <dbReference type="ARBA" id="ARBA00022695"/>
    </source>
</evidence>
<evidence type="ECO:0000256" key="16">
    <source>
        <dbReference type="ARBA" id="ARBA00023204"/>
    </source>
</evidence>
<dbReference type="Pfam" id="PF24065">
    <property type="entry name" value="REV3_N"/>
    <property type="match status" value="1"/>
</dbReference>
<dbReference type="Gene3D" id="3.30.342.10">
    <property type="entry name" value="DNA Polymerase, chain B, domain 1"/>
    <property type="match status" value="1"/>
</dbReference>
<evidence type="ECO:0000256" key="4">
    <source>
        <dbReference type="ARBA" id="ARBA00022485"/>
    </source>
</evidence>
<dbReference type="GO" id="GO:0016035">
    <property type="term" value="C:zeta DNA polymerase complex"/>
    <property type="evidence" value="ECO:0007669"/>
    <property type="project" value="InterPro"/>
</dbReference>
<evidence type="ECO:0000259" key="24">
    <source>
        <dbReference type="Pfam" id="PF14260"/>
    </source>
</evidence>
<feature type="domain" description="DNA-directed DNA polymerase family B multifunctional" evidence="22">
    <location>
        <begin position="1033"/>
        <end position="1478"/>
    </location>
</feature>
<evidence type="ECO:0000256" key="7">
    <source>
        <dbReference type="ARBA" id="ARBA00022705"/>
    </source>
</evidence>
<dbReference type="InterPro" id="IPR056447">
    <property type="entry name" value="REV3_N"/>
</dbReference>
<dbReference type="InterPro" id="IPR042087">
    <property type="entry name" value="DNA_pol_B_thumb"/>
</dbReference>
<feature type="region of interest" description="Disordered" evidence="21">
    <location>
        <begin position="427"/>
        <end position="475"/>
    </location>
</feature>
<dbReference type="EC" id="2.7.7.7" evidence="20"/>
<keyword evidence="5 20" id="KW-0808">Transferase</keyword>
<dbReference type="OrthoDB" id="2414538at2759"/>
<keyword evidence="13 20" id="KW-0408">Iron</keyword>
<feature type="domain" description="DNA-directed DNA polymerase family B exonuclease" evidence="23">
    <location>
        <begin position="769"/>
        <end position="965"/>
    </location>
</feature>
<dbReference type="Proteomes" id="UP000799421">
    <property type="component" value="Unassembled WGS sequence"/>
</dbReference>
<dbReference type="GO" id="GO:0005634">
    <property type="term" value="C:nucleus"/>
    <property type="evidence" value="ECO:0007669"/>
    <property type="project" value="UniProtKB-SubCell"/>
</dbReference>
<dbReference type="SUPFAM" id="SSF56672">
    <property type="entry name" value="DNA/RNA polymerases"/>
    <property type="match status" value="1"/>
</dbReference>
<evidence type="ECO:0000256" key="21">
    <source>
        <dbReference type="SAM" id="MobiDB-lite"/>
    </source>
</evidence>
<keyword evidence="9" id="KW-0227">DNA damage</keyword>
<dbReference type="PANTHER" id="PTHR45812">
    <property type="entry name" value="DNA POLYMERASE ZETA CATALYTIC SUBUNIT"/>
    <property type="match status" value="1"/>
</dbReference>
<evidence type="ECO:0000259" key="23">
    <source>
        <dbReference type="Pfam" id="PF03104"/>
    </source>
</evidence>
<evidence type="ECO:0000256" key="13">
    <source>
        <dbReference type="ARBA" id="ARBA00023004"/>
    </source>
</evidence>